<comment type="similarity">
    <text evidence="1">Belongs to the LysR transcriptional regulatory family.</text>
</comment>
<dbReference type="Pfam" id="PF00126">
    <property type="entry name" value="HTH_1"/>
    <property type="match status" value="1"/>
</dbReference>
<name>A0ABQ4QI56_9HYPH</name>
<comment type="caution">
    <text evidence="6">The sequence shown here is derived from an EMBL/GenBank/DDBJ whole genome shotgun (WGS) entry which is preliminary data.</text>
</comment>
<evidence type="ECO:0000256" key="2">
    <source>
        <dbReference type="ARBA" id="ARBA00023015"/>
    </source>
</evidence>
<dbReference type="Gene3D" id="1.10.10.10">
    <property type="entry name" value="Winged helix-like DNA-binding domain superfamily/Winged helix DNA-binding domain"/>
    <property type="match status" value="1"/>
</dbReference>
<dbReference type="RefSeq" id="WP_238272286.1">
    <property type="nucleotide sequence ID" value="NZ_BPQG01000036.1"/>
</dbReference>
<dbReference type="Gene3D" id="3.40.190.290">
    <property type="match status" value="1"/>
</dbReference>
<dbReference type="InterPro" id="IPR005119">
    <property type="entry name" value="LysR_subst-bd"/>
</dbReference>
<dbReference type="Proteomes" id="UP001055117">
    <property type="component" value="Unassembled WGS sequence"/>
</dbReference>
<evidence type="ECO:0000259" key="5">
    <source>
        <dbReference type="PROSITE" id="PS50931"/>
    </source>
</evidence>
<dbReference type="InterPro" id="IPR058163">
    <property type="entry name" value="LysR-type_TF_proteobact-type"/>
</dbReference>
<dbReference type="InterPro" id="IPR036390">
    <property type="entry name" value="WH_DNA-bd_sf"/>
</dbReference>
<dbReference type="SUPFAM" id="SSF53850">
    <property type="entry name" value="Periplasmic binding protein-like II"/>
    <property type="match status" value="1"/>
</dbReference>
<sequence length="302" mass="31970">MNHDPDWALYRTLLAVLDAGSLSAAARALGTTQPTVARHVDALESALGADLFVRSQRGLEPTELAVSLRPHARTMATTAAALLRAASGAQGDFAGTVRITASDVVGVEHLPPILTRLRRAHPALAIELALSDVVGDLLAREADIAIRMVEPTQGALLARRLPPVDLGFHAHRDYLDRAGTPAAIGDLSAHDVIGYDTETPALRAMAARLPPLDRRTFALRADSNLAQVAAIRSGFGIGICQVAIARRDPALVRVLPAITLTLPLWIVMHEDLKTNARCRAVFDALVEGLDLSEAAPGATATC</sequence>
<keyword evidence="2" id="KW-0805">Transcription regulation</keyword>
<proteinExistence type="inferred from homology"/>
<dbReference type="PRINTS" id="PR00039">
    <property type="entry name" value="HTHLYSR"/>
</dbReference>
<feature type="domain" description="HTH lysR-type" evidence="5">
    <location>
        <begin position="5"/>
        <end position="62"/>
    </location>
</feature>
<evidence type="ECO:0000313" key="7">
    <source>
        <dbReference type="Proteomes" id="UP001055117"/>
    </source>
</evidence>
<dbReference type="InterPro" id="IPR000847">
    <property type="entry name" value="LysR_HTH_N"/>
</dbReference>
<dbReference type="InterPro" id="IPR036388">
    <property type="entry name" value="WH-like_DNA-bd_sf"/>
</dbReference>
<dbReference type="EMBL" id="BPQG01000036">
    <property type="protein sequence ID" value="GJD44724.1"/>
    <property type="molecule type" value="Genomic_DNA"/>
</dbReference>
<dbReference type="PANTHER" id="PTHR30537:SF3">
    <property type="entry name" value="TRANSCRIPTIONAL REGULATORY PROTEIN"/>
    <property type="match status" value="1"/>
</dbReference>
<keyword evidence="4" id="KW-0804">Transcription</keyword>
<dbReference type="PROSITE" id="PS50931">
    <property type="entry name" value="HTH_LYSR"/>
    <property type="match status" value="1"/>
</dbReference>
<evidence type="ECO:0000256" key="1">
    <source>
        <dbReference type="ARBA" id="ARBA00009437"/>
    </source>
</evidence>
<gene>
    <name evidence="6" type="ORF">AFCDBAGC_2591</name>
</gene>
<reference evidence="6 7" key="1">
    <citation type="journal article" date="2021" name="Front. Microbiol.">
        <title>Comprehensive Comparative Genomics and Phenotyping of Methylobacterium Species.</title>
        <authorList>
            <person name="Alessa O."/>
            <person name="Ogura Y."/>
            <person name="Fujitani Y."/>
            <person name="Takami H."/>
            <person name="Hayashi T."/>
            <person name="Sahin N."/>
            <person name="Tani A."/>
        </authorList>
    </citation>
    <scope>NUCLEOTIDE SEQUENCE [LARGE SCALE GENOMIC DNA]</scope>
    <source>
        <strain evidence="6 7">DSM 23679</strain>
    </source>
</reference>
<dbReference type="PANTHER" id="PTHR30537">
    <property type="entry name" value="HTH-TYPE TRANSCRIPTIONAL REGULATOR"/>
    <property type="match status" value="1"/>
</dbReference>
<organism evidence="6 7">
    <name type="scientific">Methylobacterium cerastii</name>
    <dbReference type="NCBI Taxonomy" id="932741"/>
    <lineage>
        <taxon>Bacteria</taxon>
        <taxon>Pseudomonadati</taxon>
        <taxon>Pseudomonadota</taxon>
        <taxon>Alphaproteobacteria</taxon>
        <taxon>Hyphomicrobiales</taxon>
        <taxon>Methylobacteriaceae</taxon>
        <taxon>Methylobacterium</taxon>
    </lineage>
</organism>
<dbReference type="SUPFAM" id="SSF46785">
    <property type="entry name" value="Winged helix' DNA-binding domain"/>
    <property type="match status" value="1"/>
</dbReference>
<keyword evidence="3" id="KW-0238">DNA-binding</keyword>
<evidence type="ECO:0000256" key="3">
    <source>
        <dbReference type="ARBA" id="ARBA00023125"/>
    </source>
</evidence>
<evidence type="ECO:0000313" key="6">
    <source>
        <dbReference type="EMBL" id="GJD44724.1"/>
    </source>
</evidence>
<accession>A0ABQ4QI56</accession>
<dbReference type="Pfam" id="PF03466">
    <property type="entry name" value="LysR_substrate"/>
    <property type="match status" value="1"/>
</dbReference>
<protein>
    <recommendedName>
        <fullName evidence="5">HTH lysR-type domain-containing protein</fullName>
    </recommendedName>
</protein>
<evidence type="ECO:0000256" key="4">
    <source>
        <dbReference type="ARBA" id="ARBA00023163"/>
    </source>
</evidence>
<keyword evidence="7" id="KW-1185">Reference proteome</keyword>